<evidence type="ECO:0000313" key="10">
    <source>
        <dbReference type="Proteomes" id="UP000231259"/>
    </source>
</evidence>
<evidence type="ECO:0000256" key="5">
    <source>
        <dbReference type="ARBA" id="ARBA00022989"/>
    </source>
</evidence>
<accession>A0A2G8RA94</accession>
<evidence type="ECO:0000256" key="7">
    <source>
        <dbReference type="SAM" id="MobiDB-lite"/>
    </source>
</evidence>
<dbReference type="NCBIfam" id="NF038091">
    <property type="entry name" value="T4SS_VirB10"/>
    <property type="match status" value="1"/>
</dbReference>
<evidence type="ECO:0000313" key="9">
    <source>
        <dbReference type="EMBL" id="PIL18361.1"/>
    </source>
</evidence>
<dbReference type="InterPro" id="IPR005498">
    <property type="entry name" value="T4SS_VirB10/TraB/TrbI"/>
</dbReference>
<dbReference type="GO" id="GO:0005886">
    <property type="term" value="C:plasma membrane"/>
    <property type="evidence" value="ECO:0007669"/>
    <property type="project" value="UniProtKB-SubCell"/>
</dbReference>
<dbReference type="OrthoDB" id="9807354at2"/>
<dbReference type="Pfam" id="PF03743">
    <property type="entry name" value="TrbI"/>
    <property type="match status" value="1"/>
</dbReference>
<evidence type="ECO:0000256" key="6">
    <source>
        <dbReference type="ARBA" id="ARBA00023136"/>
    </source>
</evidence>
<evidence type="ECO:0000256" key="8">
    <source>
        <dbReference type="SAM" id="Phobius"/>
    </source>
</evidence>
<comment type="subcellular location">
    <subcellularLocation>
        <location evidence="1">Cell membrane</location>
        <topology evidence="1">Single-pass membrane protein</topology>
    </subcellularLocation>
</comment>
<keyword evidence="6 8" id="KW-0472">Membrane</keyword>
<evidence type="ECO:0000256" key="3">
    <source>
        <dbReference type="ARBA" id="ARBA00022475"/>
    </source>
</evidence>
<feature type="compositionally biased region" description="Acidic residues" evidence="7">
    <location>
        <begin position="88"/>
        <end position="97"/>
    </location>
</feature>
<feature type="transmembrane region" description="Helical" evidence="8">
    <location>
        <begin position="44"/>
        <end position="61"/>
    </location>
</feature>
<evidence type="ECO:0000256" key="1">
    <source>
        <dbReference type="ARBA" id="ARBA00004162"/>
    </source>
</evidence>
<dbReference type="Proteomes" id="UP000231259">
    <property type="component" value="Unassembled WGS sequence"/>
</dbReference>
<keyword evidence="3" id="KW-1003">Cell membrane</keyword>
<comment type="caution">
    <text evidence="9">The sequence shown here is derived from an EMBL/GenBank/DDBJ whole genome shotgun (WGS) entry which is preliminary data.</text>
</comment>
<evidence type="ECO:0000256" key="4">
    <source>
        <dbReference type="ARBA" id="ARBA00022692"/>
    </source>
</evidence>
<keyword evidence="4 8" id="KW-0812">Transmembrane</keyword>
<dbReference type="InterPro" id="IPR047695">
    <property type="entry name" value="T4SS_VirB10/PtlG"/>
</dbReference>
<feature type="compositionally biased region" description="Low complexity" evidence="7">
    <location>
        <begin position="7"/>
        <end position="20"/>
    </location>
</feature>
<feature type="region of interest" description="Disordered" evidence="7">
    <location>
        <begin position="1"/>
        <end position="33"/>
    </location>
</feature>
<dbReference type="RefSeq" id="WP_099912517.1">
    <property type="nucleotide sequence ID" value="NZ_AWWI01000124.1"/>
</dbReference>
<feature type="compositionally biased region" description="Basic and acidic residues" evidence="7">
    <location>
        <begin position="72"/>
        <end position="87"/>
    </location>
</feature>
<protein>
    <recommendedName>
        <fullName evidence="11">Type IV secretion system protein VirB10</fullName>
    </recommendedName>
</protein>
<gene>
    <name evidence="9" type="ORF">P775_20150</name>
</gene>
<evidence type="ECO:0000256" key="2">
    <source>
        <dbReference type="ARBA" id="ARBA00010265"/>
    </source>
</evidence>
<evidence type="ECO:0008006" key="11">
    <source>
        <dbReference type="Google" id="ProtNLM"/>
    </source>
</evidence>
<dbReference type="EMBL" id="AWWI01000124">
    <property type="protein sequence ID" value="PIL18361.1"/>
    <property type="molecule type" value="Genomic_DNA"/>
</dbReference>
<sequence>MADDDQTPAAGPAGTAVPGVDGERGISSITDAKRAGITEKKKKYLVAAGLVFLGTLAVLQWPSDEDPEPAQEEQREATQIRPARDFDPADLSETDEPEQIKDDEAPEKREEEPLGPIERVRRDEQQAPEELSEAEQLYESSKRAPVMAYQGNRTGLADQGGAQTGAAEAEFFAGGSAGAGVQTTGLAAQLVTSDRPSQKARVLKHPNLTLTQGTSMPCALDTAMDSTAPGIVRCTLTDDIYATTGAVILLERGTRIVGEYQGGMQRGRKRLFVIWTRAQTPTGVIVNLGSPGADPLGRTGLTGDVDTQFWTRFGGTMMLSIIDDALVVAARSGSDDEGTGENTRVAAQGLAQTELENTIDVPVILRKNQGEEVSVLLARDLDFSGVYRLK</sequence>
<dbReference type="InterPro" id="IPR042217">
    <property type="entry name" value="T4SS_VirB10/TrbI"/>
</dbReference>
<feature type="compositionally biased region" description="Basic and acidic residues" evidence="7">
    <location>
        <begin position="98"/>
        <end position="125"/>
    </location>
</feature>
<keyword evidence="5 8" id="KW-1133">Transmembrane helix</keyword>
<organism evidence="9 10">
    <name type="scientific">Puniceibacterium antarcticum</name>
    <dbReference type="NCBI Taxonomy" id="1206336"/>
    <lineage>
        <taxon>Bacteria</taxon>
        <taxon>Pseudomonadati</taxon>
        <taxon>Pseudomonadota</taxon>
        <taxon>Alphaproteobacteria</taxon>
        <taxon>Rhodobacterales</taxon>
        <taxon>Paracoccaceae</taxon>
        <taxon>Puniceibacterium</taxon>
    </lineage>
</organism>
<reference evidence="9 10" key="1">
    <citation type="submission" date="2013-09" db="EMBL/GenBank/DDBJ databases">
        <title>Genome sequencing of Phaeobacter antarcticus sp. nov. SM1211.</title>
        <authorList>
            <person name="Zhang X.-Y."/>
            <person name="Liu C."/>
            <person name="Chen X.-L."/>
            <person name="Xie B.-B."/>
            <person name="Qin Q.-L."/>
            <person name="Rong J.-C."/>
            <person name="Zhang Y.-Z."/>
        </authorList>
    </citation>
    <scope>NUCLEOTIDE SEQUENCE [LARGE SCALE GENOMIC DNA]</scope>
    <source>
        <strain evidence="9 10">SM1211</strain>
    </source>
</reference>
<name>A0A2G8RA94_9RHOB</name>
<proteinExistence type="inferred from homology"/>
<comment type="similarity">
    <text evidence="2">Belongs to the TrbI/VirB10 family.</text>
</comment>
<keyword evidence="10" id="KW-1185">Reference proteome</keyword>
<dbReference type="CDD" id="cd16429">
    <property type="entry name" value="VirB10"/>
    <property type="match status" value="1"/>
</dbReference>
<dbReference type="AlphaFoldDB" id="A0A2G8RA94"/>
<dbReference type="Gene3D" id="2.40.128.260">
    <property type="entry name" value="Type IV secretion system, VirB10/TraB/TrbI"/>
    <property type="match status" value="2"/>
</dbReference>
<feature type="region of interest" description="Disordered" evidence="7">
    <location>
        <begin position="62"/>
        <end position="142"/>
    </location>
</feature>